<proteinExistence type="predicted"/>
<evidence type="ECO:0000259" key="1">
    <source>
        <dbReference type="Pfam" id="PF09949"/>
    </source>
</evidence>
<sequence length="324" mass="37860">MKPILKLYRGYANEQELIVFGHVFKPSTAGNYEFEKKRFKNARSIIRMFRVKTIANTSVYLEHDGEKIHTKTLNDGYFKFCIPLKKKDHTGYGWNDYHVSTVYRGQEIREKGTFIRPHEGNLGFISDIDDTFLVSHTRNPFKKLYILLWKNINDRRIFEDVVPHYQALSTAGRNKKDEKNAFFYVSSSEWNLYKFIVKFTEKHELPRAVLLLKDIKTSLTDFFFTGRGSHNHKFDKIKHILEFYPHLEYVLLGDDSQHDPILYQDICKIFPLTVRAVYIRQTGSHKKSEVTKVLKNIESIGVSACYFKNSSDAIEHSTAIGLIS</sequence>
<dbReference type="AlphaFoldDB" id="A0A444HFN0"/>
<dbReference type="InterPro" id="IPR052935">
    <property type="entry name" value="Mg2+_PAP"/>
</dbReference>
<dbReference type="OrthoDB" id="9789875at2"/>
<keyword evidence="3" id="KW-1185">Reference proteome</keyword>
<dbReference type="RefSeq" id="WP_128388349.1">
    <property type="nucleotide sequence ID" value="NZ_SBII01000001.1"/>
</dbReference>
<dbReference type="GO" id="GO:0008195">
    <property type="term" value="F:phosphatidate phosphatase activity"/>
    <property type="evidence" value="ECO:0007669"/>
    <property type="project" value="InterPro"/>
</dbReference>
<dbReference type="Pfam" id="PF09949">
    <property type="entry name" value="APP1_cat"/>
    <property type="match status" value="1"/>
</dbReference>
<dbReference type="PANTHER" id="PTHR28208">
    <property type="entry name" value="PHOSPHATIDATE PHOSPHATASE APP1"/>
    <property type="match status" value="1"/>
</dbReference>
<gene>
    <name evidence="2" type="ORF">EPI11_02350</name>
</gene>
<dbReference type="PANTHER" id="PTHR28208:SF3">
    <property type="entry name" value="PHOSPHATIDATE PHOSPHATASE APP1"/>
    <property type="match status" value="1"/>
</dbReference>
<evidence type="ECO:0000313" key="2">
    <source>
        <dbReference type="EMBL" id="RWX03795.1"/>
    </source>
</evidence>
<protein>
    <submittedName>
        <fullName evidence="2">DUF2183 domain-containing protein</fullName>
    </submittedName>
</protein>
<organism evidence="2 3">
    <name type="scientific">Flavobacterium cerinum</name>
    <dbReference type="NCBI Taxonomy" id="2502784"/>
    <lineage>
        <taxon>Bacteria</taxon>
        <taxon>Pseudomonadati</taxon>
        <taxon>Bacteroidota</taxon>
        <taxon>Flavobacteriia</taxon>
        <taxon>Flavobacteriales</taxon>
        <taxon>Flavobacteriaceae</taxon>
        <taxon>Flavobacterium</taxon>
    </lineage>
</organism>
<feature type="domain" description="Phosphatidate phosphatase APP1 catalytic" evidence="1">
    <location>
        <begin position="123"/>
        <end position="281"/>
    </location>
</feature>
<dbReference type="Proteomes" id="UP000287527">
    <property type="component" value="Unassembled WGS sequence"/>
</dbReference>
<name>A0A444HFN0_9FLAO</name>
<dbReference type="InterPro" id="IPR019236">
    <property type="entry name" value="APP1_cat"/>
</dbReference>
<evidence type="ECO:0000313" key="3">
    <source>
        <dbReference type="Proteomes" id="UP000287527"/>
    </source>
</evidence>
<comment type="caution">
    <text evidence="2">The sequence shown here is derived from an EMBL/GenBank/DDBJ whole genome shotgun (WGS) entry which is preliminary data.</text>
</comment>
<accession>A0A444HFN0</accession>
<reference evidence="2 3" key="1">
    <citation type="submission" date="2019-01" db="EMBL/GenBank/DDBJ databases">
        <title>Flavobacterium sp. nov.,isolated from freshwater.</title>
        <authorList>
            <person name="Zhang R."/>
            <person name="Du Z.-J."/>
        </authorList>
    </citation>
    <scope>NUCLEOTIDE SEQUENCE [LARGE SCALE GENOMIC DNA]</scope>
    <source>
        <strain evidence="2 3">1E403</strain>
    </source>
</reference>
<dbReference type="EMBL" id="SBII01000001">
    <property type="protein sequence ID" value="RWX03795.1"/>
    <property type="molecule type" value="Genomic_DNA"/>
</dbReference>